<keyword evidence="2" id="KW-0378">Hydrolase</keyword>
<evidence type="ECO:0000259" key="1">
    <source>
        <dbReference type="SMART" id="SM00849"/>
    </source>
</evidence>
<proteinExistence type="predicted"/>
<dbReference type="EMBL" id="DSEU01000039">
    <property type="protein sequence ID" value="HEM66989.1"/>
    <property type="molecule type" value="Genomic_DNA"/>
</dbReference>
<dbReference type="PANTHER" id="PTHR46018">
    <property type="entry name" value="ZINC PHOSPHODIESTERASE ELAC PROTEIN 1"/>
    <property type="match status" value="1"/>
</dbReference>
<protein>
    <submittedName>
        <fullName evidence="2">MBL fold metallo-hydrolase</fullName>
    </submittedName>
</protein>
<reference evidence="2" key="1">
    <citation type="journal article" date="2020" name="mSystems">
        <title>Genome- and Community-Level Interaction Insights into Carbon Utilization and Element Cycling Functions of Hydrothermarchaeota in Hydrothermal Sediment.</title>
        <authorList>
            <person name="Zhou Z."/>
            <person name="Liu Y."/>
            <person name="Xu W."/>
            <person name="Pan J."/>
            <person name="Luo Z.H."/>
            <person name="Li M."/>
        </authorList>
    </citation>
    <scope>NUCLEOTIDE SEQUENCE [LARGE SCALE GENOMIC DNA]</scope>
    <source>
        <strain evidence="2">SpSt-125</strain>
    </source>
</reference>
<name>A0A7J2U346_9CREN</name>
<dbReference type="Gene3D" id="3.60.15.10">
    <property type="entry name" value="Ribonuclease Z/Hydroxyacylglutathione hydrolase-like"/>
    <property type="match status" value="1"/>
</dbReference>
<gene>
    <name evidence="2" type="ORF">ENO26_05420</name>
</gene>
<dbReference type="SUPFAM" id="SSF56281">
    <property type="entry name" value="Metallo-hydrolase/oxidoreductase"/>
    <property type="match status" value="1"/>
</dbReference>
<dbReference type="GO" id="GO:0042781">
    <property type="term" value="F:3'-tRNA processing endoribonuclease activity"/>
    <property type="evidence" value="ECO:0007669"/>
    <property type="project" value="TreeGrafter"/>
</dbReference>
<sequence>MVKIVFLGVGGWISDPLLGYASFAVISSTSKWLLVEAGEGVYRSMRLCNIELDEKLVGVVVSHRHGDHILGIPTLLQIAKHRGLKKMRIVSIRNALEAIEQLINASGSQNTVDIVEFIEAGFGEKIKLEEFEIELLEAIHTLPAASLKISINDKCIVYSGDTVYNPKLIQFAKNCDILIHEASGHNIDAHRYGHSTYEDAIELAIKSNTKKLILIHFYQWPNPVKTPIEKELEILTPYPCQEIEL</sequence>
<dbReference type="Pfam" id="PF23023">
    <property type="entry name" value="Anti-Pycsar_Apyc1"/>
    <property type="match status" value="1"/>
</dbReference>
<organism evidence="2">
    <name type="scientific">Ignisphaera aggregans</name>
    <dbReference type="NCBI Taxonomy" id="334771"/>
    <lineage>
        <taxon>Archaea</taxon>
        <taxon>Thermoproteota</taxon>
        <taxon>Thermoprotei</taxon>
        <taxon>Desulfurococcales</taxon>
        <taxon>Desulfurococcaceae</taxon>
        <taxon>Ignisphaera</taxon>
    </lineage>
</organism>
<comment type="caution">
    <text evidence="2">The sequence shown here is derived from an EMBL/GenBank/DDBJ whole genome shotgun (WGS) entry which is preliminary data.</text>
</comment>
<feature type="domain" description="Metallo-beta-lactamase" evidence="1">
    <location>
        <begin position="19"/>
        <end position="216"/>
    </location>
</feature>
<dbReference type="CDD" id="cd16272">
    <property type="entry name" value="RNaseZ_MBL-fold"/>
    <property type="match status" value="1"/>
</dbReference>
<dbReference type="SMART" id="SM00849">
    <property type="entry name" value="Lactamase_B"/>
    <property type="match status" value="1"/>
</dbReference>
<evidence type="ECO:0000313" key="2">
    <source>
        <dbReference type="EMBL" id="HEM66989.1"/>
    </source>
</evidence>
<dbReference type="PANTHER" id="PTHR46018:SF2">
    <property type="entry name" value="ZINC PHOSPHODIESTERASE ELAC PROTEIN 1"/>
    <property type="match status" value="1"/>
</dbReference>
<dbReference type="InterPro" id="IPR001279">
    <property type="entry name" value="Metallo-B-lactamas"/>
</dbReference>
<dbReference type="InterPro" id="IPR036866">
    <property type="entry name" value="RibonucZ/Hydroxyglut_hydro"/>
</dbReference>
<dbReference type="AlphaFoldDB" id="A0A7J2U346"/>
<accession>A0A7J2U346</accession>